<evidence type="ECO:0000313" key="3">
    <source>
        <dbReference type="EMBL" id="QHH11038.1"/>
    </source>
</evidence>
<reference evidence="1" key="4">
    <citation type="submission" date="2019-12" db="EMBL/GenBank/DDBJ databases">
        <authorList>
            <consortium name="NCBI Pathogen Detection Project"/>
        </authorList>
    </citation>
    <scope>NUCLEOTIDE SEQUENCE</scope>
    <source>
        <strain evidence="1">1930</strain>
    </source>
</reference>
<accession>A0A227A0T8</accession>
<protein>
    <submittedName>
        <fullName evidence="2">Uncharacterized protein</fullName>
    </submittedName>
</protein>
<reference evidence="2 4" key="1">
    <citation type="journal article" date="2017" name="Appl. Environ. Microbiol.">
        <title>Parallel evolution of two clades of a major Atlantic endemic Vibrio parahaemolyticus pathogen lineage by independent acquisition of related pathogenicity islands.</title>
        <authorList>
            <person name="Xu F."/>
            <person name="Gonzalez-Escalona N."/>
            <person name="Drees K.P."/>
            <person name="Sebra R.P."/>
            <person name="Cooper V.S."/>
            <person name="Jones S.H."/>
            <person name="Whistler C.A."/>
        </authorList>
    </citation>
    <scope>NUCLEOTIDE SEQUENCE [LARGE SCALE GENOMIC DNA]</scope>
    <source>
        <strain evidence="2 4">MAVP-3</strain>
    </source>
</reference>
<evidence type="ECO:0000313" key="2">
    <source>
        <dbReference type="EMBL" id="OXE34206.1"/>
    </source>
</evidence>
<dbReference type="OrthoDB" id="5881080at2"/>
<dbReference type="EMBL" id="NIXT01000107">
    <property type="protein sequence ID" value="OXE34206.1"/>
    <property type="molecule type" value="Genomic_DNA"/>
</dbReference>
<proteinExistence type="predicted"/>
<reference evidence="1" key="2">
    <citation type="journal article" date="2018" name="Genome Biol.">
        <title>SKESA: strategic k-mer extension for scrupulous assemblies.</title>
        <authorList>
            <person name="Souvorov A."/>
            <person name="Agarwala R."/>
            <person name="Lipman D.J."/>
        </authorList>
    </citation>
    <scope>NUCLEOTIDE SEQUENCE</scope>
    <source>
        <strain evidence="1">1930</strain>
    </source>
</reference>
<dbReference type="Proteomes" id="UP000464718">
    <property type="component" value="Chromosome i"/>
</dbReference>
<sequence>MVSRRVILSNFALKKNHKKQFIYYFSVSYSDNDIDKTQLAVCDSLSNSVIQTKYPHDSFSRRLDNDTEIEFSSIRTS</sequence>
<gene>
    <name evidence="2" type="ORF">CA163_03500</name>
    <name evidence="3" type="ORF">EHC69_04525</name>
    <name evidence="1" type="ORF">I7278_16800</name>
</gene>
<dbReference type="Proteomes" id="UP000214596">
    <property type="component" value="Unassembled WGS sequence"/>
</dbReference>
<organism evidence="2 4">
    <name type="scientific">Vibrio parahaemolyticus</name>
    <dbReference type="NCBI Taxonomy" id="670"/>
    <lineage>
        <taxon>Bacteria</taxon>
        <taxon>Pseudomonadati</taxon>
        <taxon>Pseudomonadota</taxon>
        <taxon>Gammaproteobacteria</taxon>
        <taxon>Vibrionales</taxon>
        <taxon>Vibrionaceae</taxon>
        <taxon>Vibrio</taxon>
    </lineage>
</organism>
<dbReference type="EMBL" id="CP034298">
    <property type="protein sequence ID" value="QHH11038.1"/>
    <property type="molecule type" value="Genomic_DNA"/>
</dbReference>
<dbReference type="EMBL" id="DACQKT010000008">
    <property type="protein sequence ID" value="HAS6678466.1"/>
    <property type="molecule type" value="Genomic_DNA"/>
</dbReference>
<reference evidence="3 5" key="3">
    <citation type="submission" date="2018-12" db="EMBL/GenBank/DDBJ databases">
        <title>Genomic insights into the evolutionary origins and pathogenicity of five Vibrio parahaemolyticus strains isolated from the shrimp with acute hepatopancreatic necrosis disease (AHPND).</title>
        <authorList>
            <person name="Yang Q."/>
            <person name="Dong X."/>
            <person name="Xie G."/>
            <person name="Fu S."/>
            <person name="Zou P."/>
            <person name="Sun J."/>
            <person name="Wang Y."/>
            <person name="Huang J."/>
        </authorList>
    </citation>
    <scope>NUCLEOTIDE SEQUENCE [LARGE SCALE GENOMIC DNA]</scope>
    <source>
        <strain evidence="3 5">20160303005-1</strain>
    </source>
</reference>
<evidence type="ECO:0000313" key="5">
    <source>
        <dbReference type="Proteomes" id="UP000464718"/>
    </source>
</evidence>
<evidence type="ECO:0000313" key="4">
    <source>
        <dbReference type="Proteomes" id="UP000214596"/>
    </source>
</evidence>
<dbReference type="Proteomes" id="UP000856022">
    <property type="component" value="Unassembled WGS sequence"/>
</dbReference>
<evidence type="ECO:0000313" key="1">
    <source>
        <dbReference type="EMBL" id="HAS6678466.1"/>
    </source>
</evidence>
<dbReference type="AlphaFoldDB" id="A0A227A0T8"/>
<name>A0A227A0T8_VIBPH</name>